<keyword evidence="1" id="KW-0732">Signal</keyword>
<reference evidence="2 3" key="1">
    <citation type="submission" date="2015-09" db="EMBL/GenBank/DDBJ databases">
        <title>Sorangium comparison.</title>
        <authorList>
            <person name="Zaburannyi N."/>
            <person name="Bunk B."/>
            <person name="Overmann J."/>
            <person name="Mueller R."/>
        </authorList>
    </citation>
    <scope>NUCLEOTIDE SEQUENCE [LARGE SCALE GENOMIC DNA]</scope>
    <source>
        <strain evidence="2 3">So ce836</strain>
    </source>
</reference>
<name>A0A4V0NHY8_SORCE</name>
<dbReference type="InterPro" id="IPR012334">
    <property type="entry name" value="Pectin_lyas_fold"/>
</dbReference>
<evidence type="ECO:0000313" key="2">
    <source>
        <dbReference type="EMBL" id="AUX38322.1"/>
    </source>
</evidence>
<organism evidence="2 3">
    <name type="scientific">Sorangium cellulosum</name>
    <name type="common">Polyangium cellulosum</name>
    <dbReference type="NCBI Taxonomy" id="56"/>
    <lineage>
        <taxon>Bacteria</taxon>
        <taxon>Pseudomonadati</taxon>
        <taxon>Myxococcota</taxon>
        <taxon>Polyangia</taxon>
        <taxon>Polyangiales</taxon>
        <taxon>Polyangiaceae</taxon>
        <taxon>Sorangium</taxon>
    </lineage>
</organism>
<accession>A0A4V0NHY8</accession>
<dbReference type="SUPFAM" id="SSF51126">
    <property type="entry name" value="Pectin lyase-like"/>
    <property type="match status" value="1"/>
</dbReference>
<dbReference type="EMBL" id="CP012672">
    <property type="protein sequence ID" value="AUX38322.1"/>
    <property type="molecule type" value="Genomic_DNA"/>
</dbReference>
<dbReference type="Proteomes" id="UP000295497">
    <property type="component" value="Chromosome"/>
</dbReference>
<gene>
    <name evidence="2" type="ORF">SOCE836_105640</name>
</gene>
<dbReference type="RefSeq" id="WP_129580785.1">
    <property type="nucleotide sequence ID" value="NZ_CP012672.1"/>
</dbReference>
<feature type="signal peptide" evidence="1">
    <location>
        <begin position="1"/>
        <end position="26"/>
    </location>
</feature>
<evidence type="ECO:0008006" key="4">
    <source>
        <dbReference type="Google" id="ProtNLM"/>
    </source>
</evidence>
<dbReference type="PROSITE" id="PS51257">
    <property type="entry name" value="PROKAR_LIPOPROTEIN"/>
    <property type="match status" value="1"/>
</dbReference>
<dbReference type="Gene3D" id="2.160.20.10">
    <property type="entry name" value="Single-stranded right-handed beta-helix, Pectin lyase-like"/>
    <property type="match status" value="1"/>
</dbReference>
<evidence type="ECO:0000313" key="3">
    <source>
        <dbReference type="Proteomes" id="UP000295497"/>
    </source>
</evidence>
<sequence length="490" mass="47697">MMKAWNQAALVLTAVAALGPAALGCASDPEPTKGACPGALTASGACVGVPAGALCDGDFCAGSVDCAEVIEVASPAALSPAAAAAEPGACIALGPGAYGSVDLPPGVSLLGRGAGSVTVAAVSLAAGDGAVLRGLTVGEGGVAVAAGARARIEAVRVAASAADGVTVGLGATLDLVDAAIEGSARYGLSVFDADRVSVARSVVSGSRGPGLWAQCTGGCDCEATVDLEVEDTVLRDNKVVGVSLVGARASLSRVEVSGNGLSGFDPSGGVSVSSCSSLEATSLKVADNSGFGLLIDGASAAIGGDGAGFEVSGNQPGIWIQNTTPEQPVALRGGVLEKNRAIGLGMSGEARGIIIDGMRIAGTFADSAVVSASGEQAQEVVGDGVSWQERAQAAIHGLVLSGNGLESSNPSITPSRRASVLIDGDVGRDSRLGAITLEGGDEEAGIVQQRLAAGGVSPLRSTDVPRITTSPDALFSVPVAPIAPAALEAP</sequence>
<dbReference type="InterPro" id="IPR011050">
    <property type="entry name" value="Pectin_lyase_fold/virulence"/>
</dbReference>
<dbReference type="AlphaFoldDB" id="A0A4V0NHY8"/>
<proteinExistence type="predicted"/>
<protein>
    <recommendedName>
        <fullName evidence="4">Right handed beta helix domain-containing protein</fullName>
    </recommendedName>
</protein>
<feature type="chain" id="PRO_5020191051" description="Right handed beta helix domain-containing protein" evidence="1">
    <location>
        <begin position="27"/>
        <end position="490"/>
    </location>
</feature>
<evidence type="ECO:0000256" key="1">
    <source>
        <dbReference type="SAM" id="SignalP"/>
    </source>
</evidence>